<dbReference type="GO" id="GO:0000155">
    <property type="term" value="F:phosphorelay sensor kinase activity"/>
    <property type="evidence" value="ECO:0007669"/>
    <property type="project" value="InterPro"/>
</dbReference>
<evidence type="ECO:0000256" key="10">
    <source>
        <dbReference type="ARBA" id="ARBA00022840"/>
    </source>
</evidence>
<keyword evidence="13 14" id="KW-0472">Membrane</keyword>
<dbReference type="SUPFAM" id="SSF158472">
    <property type="entry name" value="HAMP domain-like"/>
    <property type="match status" value="1"/>
</dbReference>
<dbReference type="InterPro" id="IPR050398">
    <property type="entry name" value="HssS/ArlS-like"/>
</dbReference>
<comment type="caution">
    <text evidence="17">The sequence shown here is derived from an EMBL/GenBank/DDBJ whole genome shotgun (WGS) entry which is preliminary data.</text>
</comment>
<accession>A0A9D1EFP8</accession>
<dbReference type="FunFam" id="1.10.287.130:FF:000001">
    <property type="entry name" value="Two-component sensor histidine kinase"/>
    <property type="match status" value="1"/>
</dbReference>
<dbReference type="CDD" id="cd00082">
    <property type="entry name" value="HisKA"/>
    <property type="match status" value="1"/>
</dbReference>
<dbReference type="CDD" id="cd06225">
    <property type="entry name" value="HAMP"/>
    <property type="match status" value="1"/>
</dbReference>
<feature type="domain" description="HAMP" evidence="16">
    <location>
        <begin position="190"/>
        <end position="242"/>
    </location>
</feature>
<dbReference type="PANTHER" id="PTHR45528:SF1">
    <property type="entry name" value="SENSOR HISTIDINE KINASE CPXA"/>
    <property type="match status" value="1"/>
</dbReference>
<dbReference type="PROSITE" id="PS50109">
    <property type="entry name" value="HIS_KIN"/>
    <property type="match status" value="1"/>
</dbReference>
<dbReference type="Pfam" id="PF00512">
    <property type="entry name" value="HisKA"/>
    <property type="match status" value="1"/>
</dbReference>
<gene>
    <name evidence="17" type="ORF">IAC96_11430</name>
</gene>
<dbReference type="InterPro" id="IPR003661">
    <property type="entry name" value="HisK_dim/P_dom"/>
</dbReference>
<dbReference type="InterPro" id="IPR004358">
    <property type="entry name" value="Sig_transdc_His_kin-like_C"/>
</dbReference>
<evidence type="ECO:0000256" key="7">
    <source>
        <dbReference type="ARBA" id="ARBA00022692"/>
    </source>
</evidence>
<dbReference type="InterPro" id="IPR003660">
    <property type="entry name" value="HAMP_dom"/>
</dbReference>
<dbReference type="Pfam" id="PF02518">
    <property type="entry name" value="HATPase_c"/>
    <property type="match status" value="1"/>
</dbReference>
<comment type="catalytic activity">
    <reaction evidence="1">
        <text>ATP + protein L-histidine = ADP + protein N-phospho-L-histidine.</text>
        <dbReference type="EC" id="2.7.13.3"/>
    </reaction>
</comment>
<dbReference type="GO" id="GO:0005886">
    <property type="term" value="C:plasma membrane"/>
    <property type="evidence" value="ECO:0007669"/>
    <property type="project" value="UniProtKB-SubCell"/>
</dbReference>
<dbReference type="EC" id="2.7.13.3" evidence="3"/>
<dbReference type="AlphaFoldDB" id="A0A9D1EFP8"/>
<dbReference type="SMART" id="SM00387">
    <property type="entry name" value="HATPase_c"/>
    <property type="match status" value="1"/>
</dbReference>
<evidence type="ECO:0000256" key="12">
    <source>
        <dbReference type="ARBA" id="ARBA00023012"/>
    </source>
</evidence>
<feature type="domain" description="Histidine kinase" evidence="15">
    <location>
        <begin position="250"/>
        <end position="467"/>
    </location>
</feature>
<dbReference type="SUPFAM" id="SSF47384">
    <property type="entry name" value="Homodimeric domain of signal transducing histidine kinase"/>
    <property type="match status" value="1"/>
</dbReference>
<organism evidence="17 18">
    <name type="scientific">Candidatus Fimimorpha faecalis</name>
    <dbReference type="NCBI Taxonomy" id="2840824"/>
    <lineage>
        <taxon>Bacteria</taxon>
        <taxon>Bacillati</taxon>
        <taxon>Bacillota</taxon>
        <taxon>Clostridia</taxon>
        <taxon>Eubacteriales</taxon>
        <taxon>Candidatus Fimimorpha</taxon>
    </lineage>
</organism>
<evidence type="ECO:0000256" key="4">
    <source>
        <dbReference type="ARBA" id="ARBA00022475"/>
    </source>
</evidence>
<evidence type="ECO:0000259" key="16">
    <source>
        <dbReference type="PROSITE" id="PS50885"/>
    </source>
</evidence>
<dbReference type="FunFam" id="3.30.565.10:FF:000006">
    <property type="entry name" value="Sensor histidine kinase WalK"/>
    <property type="match status" value="1"/>
</dbReference>
<comment type="subcellular location">
    <subcellularLocation>
        <location evidence="2">Cell membrane</location>
        <topology evidence="2">Multi-pass membrane protein</topology>
    </subcellularLocation>
</comment>
<evidence type="ECO:0000256" key="9">
    <source>
        <dbReference type="ARBA" id="ARBA00022777"/>
    </source>
</evidence>
<evidence type="ECO:0000256" key="11">
    <source>
        <dbReference type="ARBA" id="ARBA00022989"/>
    </source>
</evidence>
<keyword evidence="9" id="KW-0418">Kinase</keyword>
<keyword evidence="10" id="KW-0067">ATP-binding</keyword>
<evidence type="ECO:0000256" key="1">
    <source>
        <dbReference type="ARBA" id="ARBA00000085"/>
    </source>
</evidence>
<proteinExistence type="predicted"/>
<evidence type="ECO:0000256" key="6">
    <source>
        <dbReference type="ARBA" id="ARBA00022679"/>
    </source>
</evidence>
<keyword evidence="4" id="KW-1003">Cell membrane</keyword>
<evidence type="ECO:0000256" key="2">
    <source>
        <dbReference type="ARBA" id="ARBA00004651"/>
    </source>
</evidence>
<evidence type="ECO:0000256" key="14">
    <source>
        <dbReference type="SAM" id="Phobius"/>
    </source>
</evidence>
<dbReference type="Proteomes" id="UP000824201">
    <property type="component" value="Unassembled WGS sequence"/>
</dbReference>
<keyword evidence="7 14" id="KW-0812">Transmembrane</keyword>
<reference evidence="17" key="2">
    <citation type="journal article" date="2021" name="PeerJ">
        <title>Extensive microbial diversity within the chicken gut microbiome revealed by metagenomics and culture.</title>
        <authorList>
            <person name="Gilroy R."/>
            <person name="Ravi A."/>
            <person name="Getino M."/>
            <person name="Pursley I."/>
            <person name="Horton D.L."/>
            <person name="Alikhan N.F."/>
            <person name="Baker D."/>
            <person name="Gharbi K."/>
            <person name="Hall N."/>
            <person name="Watson M."/>
            <person name="Adriaenssens E.M."/>
            <person name="Foster-Nyarko E."/>
            <person name="Jarju S."/>
            <person name="Secka A."/>
            <person name="Antonio M."/>
            <person name="Oren A."/>
            <person name="Chaudhuri R.R."/>
            <person name="La Ragione R."/>
            <person name="Hildebrand F."/>
            <person name="Pallen M.J."/>
        </authorList>
    </citation>
    <scope>NUCLEOTIDE SEQUENCE</scope>
    <source>
        <strain evidence="17">ChiW13-3771</strain>
    </source>
</reference>
<dbReference type="Gene3D" id="6.10.340.10">
    <property type="match status" value="1"/>
</dbReference>
<sequence>MKRRLSLKFFFGYIVTIVIGFLFIAVAGSHVLDNLMTNQAINNMRNGCNLVLSSYRTQTAGSIQELSFLNAQLKAISSFQECDIWIIDQTNQVVTSAYTIQPAPTEIPEFDPTAGGDRSYLVGDFYGQYSEPVITVYTALTRSFQTYGYVISHCKVSTIIERREAILKVAYITWIGMSILSAILILFFRIFVMAPLKKIIKAASEYAAGNLSYETGIHSHDEMGYLSDTLSYMSGRLNSIGEDQKRFVANVSHDFRSPLTSIKGYIEAILDGTIPPELQDKYLKIVLNETNRLTNLTQSLLTLNNFDANGILLDCSHFDINDVIRKILATFERRCQEKKICFEFTVPSKEMFVYADMGKIQQVLYNLIDNAIKFSNPDSIIAITVTTHHEKVFISVKDNGIGIPKENLPKIWERFYKTDTSRGKDKKGTGLGLSIVKEILQAHNENIDVISTPGVGTEFVFSLPVSRTTSAPPL</sequence>
<name>A0A9D1EFP8_9FIRM</name>
<evidence type="ECO:0000259" key="15">
    <source>
        <dbReference type="PROSITE" id="PS50109"/>
    </source>
</evidence>
<dbReference type="InterPro" id="IPR003594">
    <property type="entry name" value="HATPase_dom"/>
</dbReference>
<dbReference type="SMART" id="SM00388">
    <property type="entry name" value="HisKA"/>
    <property type="match status" value="1"/>
</dbReference>
<evidence type="ECO:0000256" key="3">
    <source>
        <dbReference type="ARBA" id="ARBA00012438"/>
    </source>
</evidence>
<protein>
    <recommendedName>
        <fullName evidence="3">histidine kinase</fullName>
        <ecNumber evidence="3">2.7.13.3</ecNumber>
    </recommendedName>
</protein>
<keyword evidence="5" id="KW-0597">Phosphoprotein</keyword>
<keyword evidence="11 14" id="KW-1133">Transmembrane helix</keyword>
<keyword evidence="8" id="KW-0547">Nucleotide-binding</keyword>
<dbReference type="PROSITE" id="PS50885">
    <property type="entry name" value="HAMP"/>
    <property type="match status" value="1"/>
</dbReference>
<dbReference type="GO" id="GO:0005524">
    <property type="term" value="F:ATP binding"/>
    <property type="evidence" value="ECO:0007669"/>
    <property type="project" value="UniProtKB-KW"/>
</dbReference>
<dbReference type="InterPro" id="IPR036097">
    <property type="entry name" value="HisK_dim/P_sf"/>
</dbReference>
<feature type="transmembrane region" description="Helical" evidence="14">
    <location>
        <begin position="171"/>
        <end position="192"/>
    </location>
</feature>
<evidence type="ECO:0000256" key="5">
    <source>
        <dbReference type="ARBA" id="ARBA00022553"/>
    </source>
</evidence>
<dbReference type="Gene3D" id="1.10.287.130">
    <property type="match status" value="1"/>
</dbReference>
<dbReference type="PRINTS" id="PR00344">
    <property type="entry name" value="BCTRLSENSOR"/>
</dbReference>
<dbReference type="CDD" id="cd00075">
    <property type="entry name" value="HATPase"/>
    <property type="match status" value="1"/>
</dbReference>
<keyword evidence="12" id="KW-0902">Two-component regulatory system</keyword>
<dbReference type="EMBL" id="DVHN01000152">
    <property type="protein sequence ID" value="HIR89547.1"/>
    <property type="molecule type" value="Genomic_DNA"/>
</dbReference>
<feature type="transmembrane region" description="Helical" evidence="14">
    <location>
        <begin position="7"/>
        <end position="28"/>
    </location>
</feature>
<dbReference type="Gene3D" id="3.30.565.10">
    <property type="entry name" value="Histidine kinase-like ATPase, C-terminal domain"/>
    <property type="match status" value="1"/>
</dbReference>
<dbReference type="PANTHER" id="PTHR45528">
    <property type="entry name" value="SENSOR HISTIDINE KINASE CPXA"/>
    <property type="match status" value="1"/>
</dbReference>
<dbReference type="InterPro" id="IPR036890">
    <property type="entry name" value="HATPase_C_sf"/>
</dbReference>
<dbReference type="Pfam" id="PF00672">
    <property type="entry name" value="HAMP"/>
    <property type="match status" value="1"/>
</dbReference>
<dbReference type="SUPFAM" id="SSF55874">
    <property type="entry name" value="ATPase domain of HSP90 chaperone/DNA topoisomerase II/histidine kinase"/>
    <property type="match status" value="1"/>
</dbReference>
<keyword evidence="6" id="KW-0808">Transferase</keyword>
<evidence type="ECO:0000256" key="8">
    <source>
        <dbReference type="ARBA" id="ARBA00022741"/>
    </source>
</evidence>
<evidence type="ECO:0000313" key="18">
    <source>
        <dbReference type="Proteomes" id="UP000824201"/>
    </source>
</evidence>
<evidence type="ECO:0000313" key="17">
    <source>
        <dbReference type="EMBL" id="HIR89547.1"/>
    </source>
</evidence>
<reference evidence="17" key="1">
    <citation type="submission" date="2020-10" db="EMBL/GenBank/DDBJ databases">
        <authorList>
            <person name="Gilroy R."/>
        </authorList>
    </citation>
    <scope>NUCLEOTIDE SEQUENCE</scope>
    <source>
        <strain evidence="17">ChiW13-3771</strain>
    </source>
</reference>
<dbReference type="InterPro" id="IPR005467">
    <property type="entry name" value="His_kinase_dom"/>
</dbReference>
<evidence type="ECO:0000256" key="13">
    <source>
        <dbReference type="ARBA" id="ARBA00023136"/>
    </source>
</evidence>